<evidence type="ECO:0000256" key="2">
    <source>
        <dbReference type="SAM" id="Phobius"/>
    </source>
</evidence>
<evidence type="ECO:0000256" key="1">
    <source>
        <dbReference type="SAM" id="MobiDB-lite"/>
    </source>
</evidence>
<evidence type="ECO:0008006" key="5">
    <source>
        <dbReference type="Google" id="ProtNLM"/>
    </source>
</evidence>
<comment type="caution">
    <text evidence="3">The sequence shown here is derived from an EMBL/GenBank/DDBJ whole genome shotgun (WGS) entry which is preliminary data.</text>
</comment>
<evidence type="ECO:0000313" key="4">
    <source>
        <dbReference type="Proteomes" id="UP000249516"/>
    </source>
</evidence>
<gene>
    <name evidence="3" type="ORF">C1C97_011540</name>
</gene>
<dbReference type="EMBL" id="PNJG02000005">
    <property type="protein sequence ID" value="RKQ33359.1"/>
    <property type="molecule type" value="Genomic_DNA"/>
</dbReference>
<evidence type="ECO:0000313" key="3">
    <source>
        <dbReference type="EMBL" id="RKQ33359.1"/>
    </source>
</evidence>
<protein>
    <recommendedName>
        <fullName evidence="5">DUF4439 domain-containing protein</fullName>
    </recommendedName>
</protein>
<dbReference type="OrthoDB" id="4883672at2"/>
<dbReference type="Proteomes" id="UP000249516">
    <property type="component" value="Unassembled WGS sequence"/>
</dbReference>
<keyword evidence="4" id="KW-1185">Reference proteome</keyword>
<reference evidence="3 4" key="1">
    <citation type="submission" date="2018-10" db="EMBL/GenBank/DDBJ databases">
        <title>Kocuria tytouropygialis sp. nov., isolated from the uropygial gland of an American barn owl (Tyto furcata).</title>
        <authorList>
            <person name="Braun M.S."/>
            <person name="Wang E."/>
            <person name="Zimmermann S."/>
            <person name="Wagner H."/>
            <person name="Wink M."/>
        </authorList>
    </citation>
    <scope>NUCLEOTIDE SEQUENCE [LARGE SCALE GENOMIC DNA]</scope>
    <source>
        <strain evidence="3 4">442</strain>
    </source>
</reference>
<keyword evidence="2" id="KW-0812">Transmembrane</keyword>
<feature type="region of interest" description="Disordered" evidence="1">
    <location>
        <begin position="92"/>
        <end position="117"/>
    </location>
</feature>
<sequence>MEQTHPPEELVSPHPPSAPTRAWHAVALVLALLLVLVLAAGAWARWRPLPDDDAARLRARATVASVRSDLHSASRWLTDDALDRQLDALGPAASPAQQRRLDERGTAPPSPGSLSEAADALGRDAVTAPDGDLAATAGAVAASWWAADQAAAGTVPDPDESARPDEDGAAAGSSSCTAEVLAALRALDRSGFVAEAASARRDALDRDATKTVDAVAHSSHRVLEDSRVVPLLRCEPRPAAARHDLPAGFEEHPARSVGTAQREAGEAVVRALPAASSEEREWLVGALRDAARSAQALDPQEPVAALPGRP</sequence>
<feature type="region of interest" description="Disordered" evidence="1">
    <location>
        <begin position="150"/>
        <end position="173"/>
    </location>
</feature>
<dbReference type="RefSeq" id="WP_121031963.1">
    <property type="nucleotide sequence ID" value="NZ_PNJG02000005.1"/>
</dbReference>
<dbReference type="AlphaFoldDB" id="A0A495A1K8"/>
<feature type="transmembrane region" description="Helical" evidence="2">
    <location>
        <begin position="22"/>
        <end position="44"/>
    </location>
</feature>
<keyword evidence="2" id="KW-1133">Transmembrane helix</keyword>
<keyword evidence="2" id="KW-0472">Membrane</keyword>
<name>A0A495A1K8_9MICC</name>
<proteinExistence type="predicted"/>
<organism evidence="3 4">
    <name type="scientific">Kocuria tytonis</name>
    <dbReference type="NCBI Taxonomy" id="2054280"/>
    <lineage>
        <taxon>Bacteria</taxon>
        <taxon>Bacillati</taxon>
        <taxon>Actinomycetota</taxon>
        <taxon>Actinomycetes</taxon>
        <taxon>Micrococcales</taxon>
        <taxon>Micrococcaceae</taxon>
        <taxon>Kocuria</taxon>
    </lineage>
</organism>
<accession>A0A495A1K8</accession>